<dbReference type="EMBL" id="BONY01000022">
    <property type="protein sequence ID" value="GIH05904.1"/>
    <property type="molecule type" value="Genomic_DNA"/>
</dbReference>
<gene>
    <name evidence="3" type="primary">pgsA_1</name>
    <name evidence="3" type="ORF">Rhe02_39710</name>
</gene>
<evidence type="ECO:0000313" key="3">
    <source>
        <dbReference type="EMBL" id="GIH05904.1"/>
    </source>
</evidence>
<reference evidence="3" key="1">
    <citation type="submission" date="2021-01" db="EMBL/GenBank/DDBJ databases">
        <title>Whole genome shotgun sequence of Rhizocola hellebori NBRC 109834.</title>
        <authorList>
            <person name="Komaki H."/>
            <person name="Tamura T."/>
        </authorList>
    </citation>
    <scope>NUCLEOTIDE SEQUENCE</scope>
    <source>
        <strain evidence="3">NBRC 109834</strain>
    </source>
</reference>
<organism evidence="3 4">
    <name type="scientific">Rhizocola hellebori</name>
    <dbReference type="NCBI Taxonomy" id="1392758"/>
    <lineage>
        <taxon>Bacteria</taxon>
        <taxon>Bacillati</taxon>
        <taxon>Actinomycetota</taxon>
        <taxon>Actinomycetes</taxon>
        <taxon>Micromonosporales</taxon>
        <taxon>Micromonosporaceae</taxon>
        <taxon>Rhizocola</taxon>
    </lineage>
</organism>
<name>A0A8J3VG26_9ACTN</name>
<protein>
    <submittedName>
        <fullName evidence="3">Poly-gamma-glutamate biosynthesis protein</fullName>
    </submittedName>
</protein>
<evidence type="ECO:0000256" key="1">
    <source>
        <dbReference type="ARBA" id="ARBA00005662"/>
    </source>
</evidence>
<dbReference type="SUPFAM" id="SSF56300">
    <property type="entry name" value="Metallo-dependent phosphatases"/>
    <property type="match status" value="1"/>
</dbReference>
<proteinExistence type="inferred from homology"/>
<dbReference type="CDD" id="cd07381">
    <property type="entry name" value="MPP_CapA"/>
    <property type="match status" value="1"/>
</dbReference>
<sequence>MGYGFTLHLRDAQAKPSLQPTSGPSPTASALAGPRQVTLLAAGDVIVHPPIWEQAKADANGKGYNFLPMFESVTATITAADLALCHLEVPIAAAGSTPAGFPLFNAPPEILDGLKKAGFDGCSTAGNHALDKGAEGITRTLDAMDKAGLGHAGTARTVEEADTIKVYDVRGVKIAHLSYSYGYGVKRPSGKEWMANQIDPAQIKAAAKRAKDAKADLVVVSMHWGTEYQHEPNEDQERWAKELLATPEIDLILGHHTHSVQAMERIGDKWAIYGLGNEIARHSENFDKSREGMMARLTLTENQPGKWQVSKTEAIATWTQLTPKVRIIELPKAAVDQTLTATARKTYQTTLDRIAGYLRLRGADSAGLLVVGASPGKSPSPSPR</sequence>
<dbReference type="Pfam" id="PF09587">
    <property type="entry name" value="PGA_cap"/>
    <property type="match status" value="1"/>
</dbReference>
<dbReference type="PANTHER" id="PTHR33393">
    <property type="entry name" value="POLYGLUTAMINE SYNTHESIS ACCESSORY PROTEIN RV0574C-RELATED"/>
    <property type="match status" value="1"/>
</dbReference>
<dbReference type="Gene3D" id="3.60.21.10">
    <property type="match status" value="1"/>
</dbReference>
<dbReference type="PANTHER" id="PTHR33393:SF13">
    <property type="entry name" value="PGA BIOSYNTHESIS PROTEIN CAPA"/>
    <property type="match status" value="1"/>
</dbReference>
<comment type="similarity">
    <text evidence="1">Belongs to the CapA family.</text>
</comment>
<feature type="domain" description="Capsule synthesis protein CapA" evidence="2">
    <location>
        <begin position="38"/>
        <end position="282"/>
    </location>
</feature>
<dbReference type="AlphaFoldDB" id="A0A8J3VG26"/>
<dbReference type="InterPro" id="IPR019079">
    <property type="entry name" value="Capsule_synth_CapA"/>
</dbReference>
<evidence type="ECO:0000259" key="2">
    <source>
        <dbReference type="SMART" id="SM00854"/>
    </source>
</evidence>
<dbReference type="Proteomes" id="UP000612899">
    <property type="component" value="Unassembled WGS sequence"/>
</dbReference>
<evidence type="ECO:0000313" key="4">
    <source>
        <dbReference type="Proteomes" id="UP000612899"/>
    </source>
</evidence>
<keyword evidence="4" id="KW-1185">Reference proteome</keyword>
<accession>A0A8J3VG26</accession>
<dbReference type="InterPro" id="IPR052169">
    <property type="entry name" value="CW_Biosynth-Accessory"/>
</dbReference>
<dbReference type="SMART" id="SM00854">
    <property type="entry name" value="PGA_cap"/>
    <property type="match status" value="1"/>
</dbReference>
<comment type="caution">
    <text evidence="3">The sequence shown here is derived from an EMBL/GenBank/DDBJ whole genome shotgun (WGS) entry which is preliminary data.</text>
</comment>
<dbReference type="InterPro" id="IPR029052">
    <property type="entry name" value="Metallo-depent_PP-like"/>
</dbReference>